<evidence type="ECO:0000256" key="12">
    <source>
        <dbReference type="ARBA" id="ARBA00023242"/>
    </source>
</evidence>
<keyword evidence="6" id="KW-0597">Phosphoprotein</keyword>
<evidence type="ECO:0000256" key="3">
    <source>
        <dbReference type="ARBA" id="ARBA00022481"/>
    </source>
</evidence>
<evidence type="ECO:0000256" key="5">
    <source>
        <dbReference type="ARBA" id="ARBA00022552"/>
    </source>
</evidence>
<evidence type="ECO:0000256" key="8">
    <source>
        <dbReference type="ARBA" id="ARBA00022737"/>
    </source>
</evidence>
<dbReference type="InterPro" id="IPR039241">
    <property type="entry name" value="Rrp9-like"/>
</dbReference>
<keyword evidence="7 19" id="KW-0853">WD repeat</keyword>
<keyword evidence="9" id="KW-0832">Ubl conjugation</keyword>
<dbReference type="GO" id="GO:0034511">
    <property type="term" value="F:U3 snoRNA binding"/>
    <property type="evidence" value="ECO:0007669"/>
    <property type="project" value="InterPro"/>
</dbReference>
<dbReference type="EMBL" id="JH430149">
    <property type="status" value="NOT_ANNOTATED_CDS"/>
    <property type="molecule type" value="Genomic_DNA"/>
</dbReference>
<feature type="region of interest" description="Disordered" evidence="20">
    <location>
        <begin position="1"/>
        <end position="76"/>
    </location>
</feature>
<evidence type="ECO:0000256" key="9">
    <source>
        <dbReference type="ARBA" id="ARBA00022843"/>
    </source>
</evidence>
<dbReference type="PROSITE" id="PS50082">
    <property type="entry name" value="WD_REPEATS_2"/>
    <property type="match status" value="4"/>
</dbReference>
<evidence type="ECO:0000256" key="18">
    <source>
        <dbReference type="ARBA" id="ARBA00077445"/>
    </source>
</evidence>
<evidence type="ECO:0000256" key="14">
    <source>
        <dbReference type="ARBA" id="ARBA00055322"/>
    </source>
</evidence>
<evidence type="ECO:0000313" key="21">
    <source>
        <dbReference type="EnsemblMetazoa" id="SMAR000604-PA"/>
    </source>
</evidence>
<evidence type="ECO:0000256" key="2">
    <source>
        <dbReference type="ARBA" id="ARBA00006777"/>
    </source>
</evidence>
<dbReference type="STRING" id="126957.T1IIB2"/>
<dbReference type="Gene3D" id="2.130.10.10">
    <property type="entry name" value="YVTN repeat-like/Quinoprotein amine dehydrogenase"/>
    <property type="match status" value="1"/>
</dbReference>
<evidence type="ECO:0000256" key="6">
    <source>
        <dbReference type="ARBA" id="ARBA00022553"/>
    </source>
</evidence>
<comment type="similarity">
    <text evidence="2">Belongs to the WD repeat RRP9 family.</text>
</comment>
<evidence type="ECO:0000256" key="16">
    <source>
        <dbReference type="ARBA" id="ARBA00074377"/>
    </source>
</evidence>
<dbReference type="Pfam" id="PF00400">
    <property type="entry name" value="WD40"/>
    <property type="match status" value="6"/>
</dbReference>
<comment type="subcellular location">
    <subcellularLocation>
        <location evidence="1">Nucleus</location>
        <location evidence="1">Nucleolus</location>
    </subcellularLocation>
</comment>
<keyword evidence="11" id="KW-0007">Acetylation</keyword>
<keyword evidence="13" id="KW-0687">Ribonucleoprotein</keyword>
<dbReference type="InterPro" id="IPR019775">
    <property type="entry name" value="WD40_repeat_CS"/>
</dbReference>
<organism evidence="21 22">
    <name type="scientific">Strigamia maritima</name>
    <name type="common">European centipede</name>
    <name type="synonym">Geophilus maritimus</name>
    <dbReference type="NCBI Taxonomy" id="126957"/>
    <lineage>
        <taxon>Eukaryota</taxon>
        <taxon>Metazoa</taxon>
        <taxon>Ecdysozoa</taxon>
        <taxon>Arthropoda</taxon>
        <taxon>Myriapoda</taxon>
        <taxon>Chilopoda</taxon>
        <taxon>Pleurostigmophora</taxon>
        <taxon>Geophilomorpha</taxon>
        <taxon>Linotaeniidae</taxon>
        <taxon>Strigamia</taxon>
    </lineage>
</organism>
<dbReference type="SMART" id="SM00320">
    <property type="entry name" value="WD40"/>
    <property type="match status" value="7"/>
</dbReference>
<dbReference type="PROSITE" id="PS50294">
    <property type="entry name" value="WD_REPEATS_REGION"/>
    <property type="match status" value="4"/>
</dbReference>
<reference evidence="21" key="2">
    <citation type="submission" date="2015-02" db="UniProtKB">
        <authorList>
            <consortium name="EnsemblMetazoa"/>
        </authorList>
    </citation>
    <scope>IDENTIFICATION</scope>
</reference>
<dbReference type="HOGENOM" id="CLU_014017_1_1_1"/>
<protein>
    <recommendedName>
        <fullName evidence="16">U3 small nucleolar RNA-interacting protein 2</fullName>
    </recommendedName>
    <alternativeName>
        <fullName evidence="18">RRP9 homolog</fullName>
    </alternativeName>
    <alternativeName>
        <fullName evidence="17">U3 small nucleolar ribonucleoprotein-associated 55 kDa protein</fullName>
    </alternativeName>
</protein>
<dbReference type="PhylomeDB" id="T1IIB2"/>
<evidence type="ECO:0000256" key="10">
    <source>
        <dbReference type="ARBA" id="ARBA00022884"/>
    </source>
</evidence>
<name>T1IIB2_STRMM</name>
<evidence type="ECO:0000256" key="7">
    <source>
        <dbReference type="ARBA" id="ARBA00022574"/>
    </source>
</evidence>
<feature type="repeat" description="WD" evidence="19">
    <location>
        <begin position="190"/>
        <end position="231"/>
    </location>
</feature>
<evidence type="ECO:0000313" key="22">
    <source>
        <dbReference type="Proteomes" id="UP000014500"/>
    </source>
</evidence>
<feature type="repeat" description="WD" evidence="19">
    <location>
        <begin position="138"/>
        <end position="179"/>
    </location>
</feature>
<keyword evidence="12" id="KW-0539">Nucleus</keyword>
<dbReference type="InterPro" id="IPR001680">
    <property type="entry name" value="WD40_rpt"/>
</dbReference>
<dbReference type="GO" id="GO:0032040">
    <property type="term" value="C:small-subunit processome"/>
    <property type="evidence" value="ECO:0007669"/>
    <property type="project" value="TreeGrafter"/>
</dbReference>
<dbReference type="Proteomes" id="UP000014500">
    <property type="component" value="Unassembled WGS sequence"/>
</dbReference>
<keyword evidence="5" id="KW-0698">rRNA processing</keyword>
<dbReference type="InterPro" id="IPR015943">
    <property type="entry name" value="WD40/YVTN_repeat-like_dom_sf"/>
</dbReference>
<evidence type="ECO:0000256" key="17">
    <source>
        <dbReference type="ARBA" id="ARBA00076054"/>
    </source>
</evidence>
<keyword evidence="3" id="KW-0488">Methylation</keyword>
<evidence type="ECO:0000256" key="13">
    <source>
        <dbReference type="ARBA" id="ARBA00023274"/>
    </source>
</evidence>
<evidence type="ECO:0000256" key="11">
    <source>
        <dbReference type="ARBA" id="ARBA00022990"/>
    </source>
</evidence>
<keyword evidence="8" id="KW-0677">Repeat</keyword>
<dbReference type="EnsemblMetazoa" id="SMAR000604-RA">
    <property type="protein sequence ID" value="SMAR000604-PA"/>
    <property type="gene ID" value="SMAR000604"/>
</dbReference>
<evidence type="ECO:0000256" key="20">
    <source>
        <dbReference type="SAM" id="MobiDB-lite"/>
    </source>
</evidence>
<dbReference type="eggNOG" id="KOG0299">
    <property type="taxonomic scope" value="Eukaryota"/>
</dbReference>
<accession>T1IIB2</accession>
<evidence type="ECO:0000256" key="1">
    <source>
        <dbReference type="ARBA" id="ARBA00004604"/>
    </source>
</evidence>
<dbReference type="InterPro" id="IPR020472">
    <property type="entry name" value="WD40_PAC1"/>
</dbReference>
<dbReference type="SUPFAM" id="SSF50978">
    <property type="entry name" value="WD40 repeat-like"/>
    <property type="match status" value="1"/>
</dbReference>
<dbReference type="PANTHER" id="PTHR19865:SF0">
    <property type="entry name" value="U3 SMALL NUCLEOLAR RNA-INTERACTING PROTEIN 2"/>
    <property type="match status" value="1"/>
</dbReference>
<keyword evidence="4" id="KW-1017">Isopeptide bond</keyword>
<evidence type="ECO:0000256" key="19">
    <source>
        <dbReference type="PROSITE-ProRule" id="PRU00221"/>
    </source>
</evidence>
<keyword evidence="22" id="KW-1185">Reference proteome</keyword>
<dbReference type="InterPro" id="IPR036322">
    <property type="entry name" value="WD40_repeat_dom_sf"/>
</dbReference>
<dbReference type="AlphaFoldDB" id="T1IIB2"/>
<dbReference type="FunFam" id="2.130.10.10:FF:000143">
    <property type="entry name" value="U3 small nucleolar RNA-interacting protein 2 isoform X2"/>
    <property type="match status" value="1"/>
</dbReference>
<dbReference type="PRINTS" id="PR00320">
    <property type="entry name" value="GPROTEINBRPT"/>
</dbReference>
<reference evidence="22" key="1">
    <citation type="submission" date="2011-05" db="EMBL/GenBank/DDBJ databases">
        <authorList>
            <person name="Richards S.R."/>
            <person name="Qu J."/>
            <person name="Jiang H."/>
            <person name="Jhangiani S.N."/>
            <person name="Agravi P."/>
            <person name="Goodspeed R."/>
            <person name="Gross S."/>
            <person name="Mandapat C."/>
            <person name="Jackson L."/>
            <person name="Mathew T."/>
            <person name="Pu L."/>
            <person name="Thornton R."/>
            <person name="Saada N."/>
            <person name="Wilczek-Boney K.B."/>
            <person name="Lee S."/>
            <person name="Kovar C."/>
            <person name="Wu Y."/>
            <person name="Scherer S.E."/>
            <person name="Worley K.C."/>
            <person name="Muzny D.M."/>
            <person name="Gibbs R."/>
        </authorList>
    </citation>
    <scope>NUCLEOTIDE SEQUENCE</scope>
    <source>
        <strain evidence="22">Brora</strain>
    </source>
</reference>
<feature type="repeat" description="WD" evidence="19">
    <location>
        <begin position="232"/>
        <end position="273"/>
    </location>
</feature>
<dbReference type="PANTHER" id="PTHR19865">
    <property type="entry name" value="U3 SMALL NUCLEOLAR RNA INTERACTING PROTEIN 2"/>
    <property type="match status" value="1"/>
</dbReference>
<evidence type="ECO:0000256" key="15">
    <source>
        <dbReference type="ARBA" id="ARBA00065513"/>
    </source>
</evidence>
<dbReference type="GO" id="GO:0006364">
    <property type="term" value="P:rRNA processing"/>
    <property type="evidence" value="ECO:0007669"/>
    <property type="project" value="UniProtKB-KW"/>
</dbReference>
<proteinExistence type="inferred from homology"/>
<dbReference type="CDD" id="cd00200">
    <property type="entry name" value="WD40"/>
    <property type="match status" value="1"/>
</dbReference>
<comment type="subunit">
    <text evidence="15">Interacts specifically with the U3 small nucleolar RNA (U3 snoRNA). Binds a sub-fragment of the U3 snoRNA surrounding the B/C motif (3UBC). This association with the U3BC RNA is dependent on the binding of a protein called 15.5K to the box B/C motif. The association of the protein with the U3BC RNA was found to be also dependent on a conserved RNA structure that flanks the box B/C motif. Part of the small subunit (SSU) processome, composed of more than 70 proteins and the RNA chaperone small nucleolar RNA (snoRNA) U3.</text>
</comment>
<keyword evidence="10" id="KW-0694">RNA-binding</keyword>
<sequence length="474" mass="54212">MSAVKRSMMSKVNKKPMIGKFKRKNQKVDVSANKKHKLNNKTRKDLNESISSESDVSDDEKRNYSSEEEEETAQEKRLRFTKKYLEQIQIEEKEKAETEEIDKSAIAHRLREEVLEQAGKLQRKVADEYQVSSDVKILNGHKLPLTCLITSSDNKFIYSASKDCSIIKWDLESAKKIKVIKGLKKNDDVNIGHSDHVLCLAISSDNKFLASGCRNKIIQIWDPVTMDHIRTFKGHRDAISGLSFRKESHQLFSCSFDRSIKLWNLDEMAYVETLFGHQDAITSIDSLYRDRAITSGGRDTSIRIWKIIEESQLVFNGHASNIECVRLINEENFMSCGDDGVISLWGTMKKKPYVSVNTAHGIDEENKQPNWIISIAALHNTDLVASGAYDGHIRFWKCGPNFRTLTPLFTFPHQGFINALTFTSDGQHLIAATGQEHRLGRWWRNKKAKNSVVIIPLIKKPIKKKKNLKKKYAN</sequence>
<dbReference type="OMA" id="CSLRIWK"/>
<dbReference type="PROSITE" id="PS00678">
    <property type="entry name" value="WD_REPEATS_1"/>
    <property type="match status" value="1"/>
</dbReference>
<comment type="function">
    <text evidence="14">Component of a nucleolar small nuclear ribonucleoprotein particle (snoRNP) thought to participate in the processing and modification of pre-ribosomal RNA (pre-rRNA). Part of the small subunit (SSU) processome, first precursor of the small eukaryotic ribosomal subunit. During the assembly of the SSU processome in the nucleolus, many ribosome biogenesis factors, an RNA chaperone and ribosomal proteins associate with the nascent pre-rRNA and work in concert to generate RNA folding, modifications, rearrangements and cleavage as well as targeted degradation of pre-ribosomal RNA by the RNA exosome.</text>
</comment>
<feature type="repeat" description="WD" evidence="19">
    <location>
        <begin position="274"/>
        <end position="307"/>
    </location>
</feature>
<evidence type="ECO:0000256" key="4">
    <source>
        <dbReference type="ARBA" id="ARBA00022499"/>
    </source>
</evidence>